<reference evidence="6 7" key="1">
    <citation type="submission" date="2018-02" db="EMBL/GenBank/DDBJ databases">
        <title>Bacteriophage NCPPB3778 and a type I-E CRISPR drive the evolution of the US Biological Select Agent, Rathayibacter toxicus.</title>
        <authorList>
            <person name="Davis E.W.II."/>
            <person name="Tabima J.F."/>
            <person name="Weisberg A.J."/>
            <person name="Lopes L.D."/>
            <person name="Wiseman M.S."/>
            <person name="Wiseman M.S."/>
            <person name="Pupko T."/>
            <person name="Belcher M.S."/>
            <person name="Sechler A.J."/>
            <person name="Tancos M.A."/>
            <person name="Schroeder B.K."/>
            <person name="Murray T.D."/>
            <person name="Luster D.G."/>
            <person name="Schneider W.L."/>
            <person name="Rogers E."/>
            <person name="Andreote F.D."/>
            <person name="Grunwald N.J."/>
            <person name="Putnam M.L."/>
            <person name="Chang J.H."/>
        </authorList>
    </citation>
    <scope>NUCLEOTIDE SEQUENCE [LARGE SCALE GENOMIC DNA]</scope>
    <source>
        <strain evidence="6 7">AY1I9</strain>
    </source>
</reference>
<evidence type="ECO:0000256" key="1">
    <source>
        <dbReference type="ARBA" id="ARBA00007592"/>
    </source>
</evidence>
<dbReference type="CDD" id="cd00408">
    <property type="entry name" value="DHDPS-like"/>
    <property type="match status" value="1"/>
</dbReference>
<proteinExistence type="inferred from homology"/>
<dbReference type="PANTHER" id="PTHR12128:SF66">
    <property type="entry name" value="4-HYDROXY-2-OXOGLUTARATE ALDOLASE, MITOCHONDRIAL"/>
    <property type="match status" value="1"/>
</dbReference>
<dbReference type="KEGG" id="rry:C1O28_05950"/>
<sequence>MLTGLSAFPLTPLTRDSVDEPSFAALIERLARAEVDSIGALGSTGSAPYLDRGERRRAAEIAVRSAGPVPVVVGIGALRTSQVLALAEDAQNAGASAVLLAPLSYQPLTDEEVFGLYEDVTAQLSVPLVVYDNPRTTRVTFTDDLYAAVAKLPHVASIKIPGVPAGHEAAIERVRAIRHLLPQGVGVGVSGDAAAARGLLGGCDAWYSVLGGVFPRTALTIVRAVRSGDSAAANAESARLLPLWDLLAEYGGSYRVVAAMAEQLGLAPMDCLPRPIRGLDLRARNRVAEVLTVLGLTAE</sequence>
<name>A0ABD6W6C7_RATRA</name>
<feature type="active site" description="Proton donor/acceptor" evidence="4">
    <location>
        <position position="131"/>
    </location>
</feature>
<evidence type="ECO:0000256" key="3">
    <source>
        <dbReference type="PIRNR" id="PIRNR001365"/>
    </source>
</evidence>
<evidence type="ECO:0000256" key="4">
    <source>
        <dbReference type="PIRSR" id="PIRSR001365-1"/>
    </source>
</evidence>
<dbReference type="RefSeq" id="WP_097165951.1">
    <property type="nucleotide sequence ID" value="NZ_CP028129.1"/>
</dbReference>
<evidence type="ECO:0000313" key="6">
    <source>
        <dbReference type="EMBL" id="PPF11332.1"/>
    </source>
</evidence>
<dbReference type="SMART" id="SM01130">
    <property type="entry name" value="DHDPS"/>
    <property type="match status" value="1"/>
</dbReference>
<dbReference type="PRINTS" id="PR00146">
    <property type="entry name" value="DHPICSNTHASE"/>
</dbReference>
<feature type="active site" description="Schiff-base intermediate with substrate" evidence="4">
    <location>
        <position position="159"/>
    </location>
</feature>
<evidence type="ECO:0000256" key="5">
    <source>
        <dbReference type="PIRSR" id="PIRSR001365-2"/>
    </source>
</evidence>
<feature type="binding site" evidence="5">
    <location>
        <position position="44"/>
    </location>
    <ligand>
        <name>pyruvate</name>
        <dbReference type="ChEBI" id="CHEBI:15361"/>
    </ligand>
</feature>
<dbReference type="Proteomes" id="UP000237881">
    <property type="component" value="Unassembled WGS sequence"/>
</dbReference>
<evidence type="ECO:0000313" key="7">
    <source>
        <dbReference type="Proteomes" id="UP000237881"/>
    </source>
</evidence>
<dbReference type="InterPro" id="IPR013785">
    <property type="entry name" value="Aldolase_TIM"/>
</dbReference>
<evidence type="ECO:0000256" key="2">
    <source>
        <dbReference type="ARBA" id="ARBA00023239"/>
    </source>
</evidence>
<dbReference type="EMBL" id="PSUL01000034">
    <property type="protein sequence ID" value="PPF11332.1"/>
    <property type="molecule type" value="Genomic_DNA"/>
</dbReference>
<protein>
    <submittedName>
        <fullName evidence="6">Dihydrodipicolinate synthase family protein</fullName>
    </submittedName>
</protein>
<dbReference type="PIRSF" id="PIRSF001365">
    <property type="entry name" value="DHDPS"/>
    <property type="match status" value="1"/>
</dbReference>
<dbReference type="SUPFAM" id="SSF51569">
    <property type="entry name" value="Aldolase"/>
    <property type="match status" value="1"/>
</dbReference>
<accession>A0ABD6W6C7</accession>
<comment type="caution">
    <text evidence="6">The sequence shown here is derived from an EMBL/GenBank/DDBJ whole genome shotgun (WGS) entry which is preliminary data.</text>
</comment>
<dbReference type="GO" id="GO:0016829">
    <property type="term" value="F:lyase activity"/>
    <property type="evidence" value="ECO:0007669"/>
    <property type="project" value="UniProtKB-KW"/>
</dbReference>
<dbReference type="InterPro" id="IPR002220">
    <property type="entry name" value="DapA-like"/>
</dbReference>
<organism evidence="6 7">
    <name type="scientific">Rathayibacter rathayi</name>
    <name type="common">Corynebacterium rathayi</name>
    <dbReference type="NCBI Taxonomy" id="33887"/>
    <lineage>
        <taxon>Bacteria</taxon>
        <taxon>Bacillati</taxon>
        <taxon>Actinomycetota</taxon>
        <taxon>Actinomycetes</taxon>
        <taxon>Micrococcales</taxon>
        <taxon>Microbacteriaceae</taxon>
        <taxon>Rathayibacter</taxon>
    </lineage>
</organism>
<dbReference type="GeneID" id="49820010"/>
<gene>
    <name evidence="6" type="ORF">C5C04_12335</name>
</gene>
<dbReference type="AlphaFoldDB" id="A0ABD6W6C7"/>
<dbReference type="Gene3D" id="3.20.20.70">
    <property type="entry name" value="Aldolase class I"/>
    <property type="match status" value="1"/>
</dbReference>
<dbReference type="PANTHER" id="PTHR12128">
    <property type="entry name" value="DIHYDRODIPICOLINATE SYNTHASE"/>
    <property type="match status" value="1"/>
</dbReference>
<dbReference type="Pfam" id="PF00701">
    <property type="entry name" value="DHDPS"/>
    <property type="match status" value="1"/>
</dbReference>
<comment type="similarity">
    <text evidence="1 3">Belongs to the DapA family.</text>
</comment>
<keyword evidence="2 3" id="KW-0456">Lyase</keyword>